<evidence type="ECO:0000313" key="4">
    <source>
        <dbReference type="EMBL" id="CUF01541.1"/>
    </source>
</evidence>
<protein>
    <submittedName>
        <fullName evidence="4">Membrane-associated protein, putative</fullName>
    </submittedName>
</protein>
<keyword evidence="5" id="KW-1185">Reference proteome</keyword>
<dbReference type="VEuPathDB" id="TriTrypDB:BSAL_58205"/>
<feature type="domain" description="Glycosyltransferase 61 catalytic" evidence="3">
    <location>
        <begin position="491"/>
        <end position="583"/>
    </location>
</feature>
<accession>A0A0S4IP48</accession>
<evidence type="ECO:0000256" key="1">
    <source>
        <dbReference type="SAM" id="MobiDB-lite"/>
    </source>
</evidence>
<dbReference type="AlphaFoldDB" id="A0A0S4IP48"/>
<feature type="compositionally biased region" description="Low complexity" evidence="1">
    <location>
        <begin position="117"/>
        <end position="126"/>
    </location>
</feature>
<organism evidence="4 5">
    <name type="scientific">Bodo saltans</name>
    <name type="common">Flagellated protozoan</name>
    <dbReference type="NCBI Taxonomy" id="75058"/>
    <lineage>
        <taxon>Eukaryota</taxon>
        <taxon>Discoba</taxon>
        <taxon>Euglenozoa</taxon>
        <taxon>Kinetoplastea</taxon>
        <taxon>Metakinetoplastina</taxon>
        <taxon>Eubodonida</taxon>
        <taxon>Bodonidae</taxon>
        <taxon>Bodo</taxon>
    </lineage>
</organism>
<dbReference type="Pfam" id="PF04577">
    <property type="entry name" value="Glyco_transf_61"/>
    <property type="match status" value="1"/>
</dbReference>
<evidence type="ECO:0000259" key="3">
    <source>
        <dbReference type="Pfam" id="PF04577"/>
    </source>
</evidence>
<dbReference type="OrthoDB" id="250582at2759"/>
<dbReference type="EMBL" id="CYKH01000227">
    <property type="protein sequence ID" value="CUF01541.1"/>
    <property type="molecule type" value="Genomic_DNA"/>
</dbReference>
<keyword evidence="2" id="KW-0812">Transmembrane</keyword>
<dbReference type="GO" id="GO:0016757">
    <property type="term" value="F:glycosyltransferase activity"/>
    <property type="evidence" value="ECO:0007669"/>
    <property type="project" value="InterPro"/>
</dbReference>
<proteinExistence type="predicted"/>
<dbReference type="Proteomes" id="UP000051952">
    <property type="component" value="Unassembled WGS sequence"/>
</dbReference>
<gene>
    <name evidence="4" type="ORF">BSAL_58205</name>
</gene>
<keyword evidence="2" id="KW-1133">Transmembrane helix</keyword>
<keyword evidence="2" id="KW-0472">Membrane</keyword>
<sequence>MILRSAPSSRIFRRLLVGAVSLCFAFMLIIVPRSEETLPDSHLVASPVFHTQVGPQSGRANTIAPERSVIIRDVESSHLILRDPLVVIPTLPHPSCLGLHAVTQRIPSNAPPPKTPSSPKGSPKGPRLTPVPLPPAQEYWREYSRPDFNCYKHGGHYDPGLPRRGGPHDASPEVATHLHRLLLHDVYYWNGEWYQLLRNSEDREETIVVPFAAYFPMVSGNWPQPTVDRITIHKVVRPPWPSGLTPITKRVGYLQPPTDFLSVYHVAVETIFPMFHTLHESALPVGEVAVVTSRPRASVYGFKDKGCTLSFEKCMDTVWGAMYLALTVASNEQARGLLQGSIAPSSLLASCHRNSSNACVYGLLREHQQMHHDIPISRTQPFIPHHDDANLLRFESFYVGNPTHCEPLWGGDPHYAEIVAQRHSIRGNTNEVGRGDGGNHQLADQRSINSSIPMGAFTTSYTSCQGALRAFRTTFVELASRLTPVALLPLSISTQTPVHIVLTSRKGDWARQLLDEDELVHMLSNHVAARYPRGSTVRAIKFGGSLAEQLDVQLNIASTTIFIGNHGANLLNSIFLRPNAGLITLSLRNPGFYPFSLFPEWLHVRDLVTEQMCNRRLFKGKCRWMEGNNNDMFLNDAQRRLLLTHVDAIVAEQQQRPRS</sequence>
<reference evidence="5" key="1">
    <citation type="submission" date="2015-09" db="EMBL/GenBank/DDBJ databases">
        <authorList>
            <consortium name="Pathogen Informatics"/>
        </authorList>
    </citation>
    <scope>NUCLEOTIDE SEQUENCE [LARGE SCALE GENOMIC DNA]</scope>
    <source>
        <strain evidence="5">Lake Konstanz</strain>
    </source>
</reference>
<evidence type="ECO:0000313" key="5">
    <source>
        <dbReference type="Proteomes" id="UP000051952"/>
    </source>
</evidence>
<name>A0A0S4IP48_BODSA</name>
<feature type="transmembrane region" description="Helical" evidence="2">
    <location>
        <begin position="12"/>
        <end position="31"/>
    </location>
</feature>
<evidence type="ECO:0000256" key="2">
    <source>
        <dbReference type="SAM" id="Phobius"/>
    </source>
</evidence>
<dbReference type="InterPro" id="IPR049625">
    <property type="entry name" value="Glyco_transf_61_cat"/>
</dbReference>
<feature type="region of interest" description="Disordered" evidence="1">
    <location>
        <begin position="105"/>
        <end position="133"/>
    </location>
</feature>